<dbReference type="Pfam" id="PF07357">
    <property type="entry name" value="DRAT"/>
    <property type="match status" value="1"/>
</dbReference>
<protein>
    <submittedName>
        <fullName evidence="1">NAD(+)--dinitrogen-reductase ADP-D-ribosyltransferase DraT</fullName>
        <ecNumber evidence="1">2.4.2.37</ecNumber>
    </submittedName>
</protein>
<dbReference type="OrthoDB" id="183043at2"/>
<accession>V5C4W6</accession>
<dbReference type="EMBL" id="AYLO01000018">
    <property type="protein sequence ID" value="ESS73517.1"/>
    <property type="molecule type" value="Genomic_DNA"/>
</dbReference>
<evidence type="ECO:0000313" key="1">
    <source>
        <dbReference type="EMBL" id="ESS73517.1"/>
    </source>
</evidence>
<dbReference type="RefSeq" id="WP_023493531.1">
    <property type="nucleotide sequence ID" value="NZ_AYLO01000018.1"/>
</dbReference>
<sequence>MGQDRDPYGRGHSTNHVGVPSGLIGSVAFNDYPLPLQISAIRETNRSFFRQLAEAESVSQSETIFADYMNVAFGLDETIPAALPRRFRSSYLRLLKGWGYDANSREGAVLKGWVESRFGLLPTFHHTPLDRYTSPEWNRYIEEKMASRFHNNSINLQLDLLYEFCQWQLTRWHFRHQRHITLYRGINDFREHWLLHEESGRHAIVRLNNLVSFSTNRNIADEFGDYILEAQVPVVKIVFFNELLQQHPLKAEAEYLVLGGEYRVKVSYL</sequence>
<keyword evidence="1" id="KW-0808">Transferase</keyword>
<keyword evidence="2" id="KW-1185">Reference proteome</keyword>
<dbReference type="eggNOG" id="ENOG502Z8KN">
    <property type="taxonomic scope" value="Bacteria"/>
</dbReference>
<dbReference type="STRING" id="1116472.MGMO_18c00250"/>
<dbReference type="GO" id="GO:0030701">
    <property type="term" value="F:NAD+-dinitrogen-reductase ADP-D-ribosyltransferase activity"/>
    <property type="evidence" value="ECO:0007669"/>
    <property type="project" value="UniProtKB-EC"/>
</dbReference>
<keyword evidence="1" id="KW-0328">Glycosyltransferase</keyword>
<dbReference type="PATRIC" id="fig|1116472.3.peg.638"/>
<name>V5C4W6_9GAMM</name>
<proteinExistence type="predicted"/>
<dbReference type="GO" id="GO:0009399">
    <property type="term" value="P:nitrogen fixation"/>
    <property type="evidence" value="ECO:0007669"/>
    <property type="project" value="InterPro"/>
</dbReference>
<comment type="caution">
    <text evidence="1">The sequence shown here is derived from an EMBL/GenBank/DDBJ whole genome shotgun (WGS) entry which is preliminary data.</text>
</comment>
<dbReference type="AlphaFoldDB" id="V5C4W6"/>
<evidence type="ECO:0000313" key="2">
    <source>
        <dbReference type="Proteomes" id="UP000017842"/>
    </source>
</evidence>
<dbReference type="InterPro" id="IPR009953">
    <property type="entry name" value="DRA_trans"/>
</dbReference>
<dbReference type="Proteomes" id="UP000017842">
    <property type="component" value="Unassembled WGS sequence"/>
</dbReference>
<gene>
    <name evidence="1" type="primary">draT</name>
    <name evidence="1" type="ORF">MGMO_18c00250</name>
</gene>
<dbReference type="EC" id="2.4.2.37" evidence="1"/>
<organism evidence="1 2">
    <name type="scientific">Methyloglobulus morosus KoM1</name>
    <dbReference type="NCBI Taxonomy" id="1116472"/>
    <lineage>
        <taxon>Bacteria</taxon>
        <taxon>Pseudomonadati</taxon>
        <taxon>Pseudomonadota</taxon>
        <taxon>Gammaproteobacteria</taxon>
        <taxon>Methylococcales</taxon>
        <taxon>Methylococcaceae</taxon>
        <taxon>Methyloglobulus</taxon>
    </lineage>
</organism>
<reference evidence="1 2" key="1">
    <citation type="journal article" date="2013" name="Genome Announc.">
        <title>Draft Genome Sequence of the Methanotrophic Gammaproteobacterium Methyloglobulus morosus DSM 22980 Strain KoM1.</title>
        <authorList>
            <person name="Poehlein A."/>
            <person name="Deutzmann J.S."/>
            <person name="Daniel R."/>
            <person name="Simeonova D.D."/>
        </authorList>
    </citation>
    <scope>NUCLEOTIDE SEQUENCE [LARGE SCALE GENOMIC DNA]</scope>
    <source>
        <strain evidence="1 2">KoM1</strain>
    </source>
</reference>